<dbReference type="InterPro" id="IPR027417">
    <property type="entry name" value="P-loop_NTPase"/>
</dbReference>
<evidence type="ECO:0000256" key="5">
    <source>
        <dbReference type="ARBA" id="ARBA00022777"/>
    </source>
</evidence>
<dbReference type="EC" id="2.7.10.2" evidence="2"/>
<evidence type="ECO:0000256" key="4">
    <source>
        <dbReference type="ARBA" id="ARBA00022741"/>
    </source>
</evidence>
<dbReference type="Proteomes" id="UP000824250">
    <property type="component" value="Unassembled WGS sequence"/>
</dbReference>
<dbReference type="EMBL" id="DVGC01000031">
    <property type="protein sequence ID" value="HIR05465.1"/>
    <property type="molecule type" value="Genomic_DNA"/>
</dbReference>
<gene>
    <name evidence="10" type="ORF">IAB28_05810</name>
</gene>
<dbReference type="InterPro" id="IPR050445">
    <property type="entry name" value="Bact_polysacc_biosynth/exp"/>
</dbReference>
<comment type="caution">
    <text evidence="10">The sequence shown here is derived from an EMBL/GenBank/DDBJ whole genome shotgun (WGS) entry which is preliminary data.</text>
</comment>
<sequence>MSKAVTLIMPPSNYKFDEAMKTLRTNLIFCGSNVRTVMFTSTQPNEGKSEVAFSLAASMAQMGKKVLMVDTDIRKSVLMNRYHLSVEVPGLSEYLSGQRSREEVICETNVENLHVIFAGTVAPNPAELLEEAAFVRLLKEAREEYDYIIVDTPPVGTVIDGAIVGKQCDGVAIVAESGAVSYRALQKVKEQMERSGCRILGVVLNKVNVNKGSYYNTYYNKYGYGEYYGEANKN</sequence>
<evidence type="ECO:0000256" key="1">
    <source>
        <dbReference type="ARBA" id="ARBA00007316"/>
    </source>
</evidence>
<dbReference type="NCBIfam" id="TIGR01007">
    <property type="entry name" value="eps_fam"/>
    <property type="match status" value="1"/>
</dbReference>
<reference evidence="10" key="2">
    <citation type="journal article" date="2021" name="PeerJ">
        <title>Extensive microbial diversity within the chicken gut microbiome revealed by metagenomics and culture.</title>
        <authorList>
            <person name="Gilroy R."/>
            <person name="Ravi A."/>
            <person name="Getino M."/>
            <person name="Pursley I."/>
            <person name="Horton D.L."/>
            <person name="Alikhan N.F."/>
            <person name="Baker D."/>
            <person name="Gharbi K."/>
            <person name="Hall N."/>
            <person name="Watson M."/>
            <person name="Adriaenssens E.M."/>
            <person name="Foster-Nyarko E."/>
            <person name="Jarju S."/>
            <person name="Secka A."/>
            <person name="Antonio M."/>
            <person name="Oren A."/>
            <person name="Chaudhuri R.R."/>
            <person name="La Ragione R."/>
            <person name="Hildebrand F."/>
            <person name="Pallen M.J."/>
        </authorList>
    </citation>
    <scope>NUCLEOTIDE SEQUENCE</scope>
    <source>
        <strain evidence="10">CHK180-2868</strain>
    </source>
</reference>
<dbReference type="InterPro" id="IPR025669">
    <property type="entry name" value="AAA_dom"/>
</dbReference>
<evidence type="ECO:0000256" key="7">
    <source>
        <dbReference type="ARBA" id="ARBA00023137"/>
    </source>
</evidence>
<organism evidence="10 11">
    <name type="scientific">Candidatus Copromonas faecavium</name>
    <name type="common">nom. illeg.</name>
    <dbReference type="NCBI Taxonomy" id="2840740"/>
    <lineage>
        <taxon>Bacteria</taxon>
        <taxon>Bacillati</taxon>
        <taxon>Bacillota</taxon>
        <taxon>Clostridia</taxon>
        <taxon>Lachnospirales</taxon>
        <taxon>Lachnospiraceae</taxon>
        <taxon>Candidatus Copromonas (nom. illeg.)</taxon>
    </lineage>
</organism>
<comment type="catalytic activity">
    <reaction evidence="8">
        <text>L-tyrosyl-[protein] + ATP = O-phospho-L-tyrosyl-[protein] + ADP + H(+)</text>
        <dbReference type="Rhea" id="RHEA:10596"/>
        <dbReference type="Rhea" id="RHEA-COMP:10136"/>
        <dbReference type="Rhea" id="RHEA-COMP:20101"/>
        <dbReference type="ChEBI" id="CHEBI:15378"/>
        <dbReference type="ChEBI" id="CHEBI:30616"/>
        <dbReference type="ChEBI" id="CHEBI:46858"/>
        <dbReference type="ChEBI" id="CHEBI:61978"/>
        <dbReference type="ChEBI" id="CHEBI:456216"/>
        <dbReference type="EC" id="2.7.10.2"/>
    </reaction>
</comment>
<keyword evidence="7" id="KW-0829">Tyrosine-protein kinase</keyword>
<dbReference type="GO" id="GO:0005886">
    <property type="term" value="C:plasma membrane"/>
    <property type="evidence" value="ECO:0007669"/>
    <property type="project" value="TreeGrafter"/>
</dbReference>
<keyword evidence="6" id="KW-0067">ATP-binding</keyword>
<protein>
    <recommendedName>
        <fullName evidence="2">non-specific protein-tyrosine kinase</fullName>
        <ecNumber evidence="2">2.7.10.2</ecNumber>
    </recommendedName>
</protein>
<evidence type="ECO:0000259" key="9">
    <source>
        <dbReference type="Pfam" id="PF13614"/>
    </source>
</evidence>
<reference evidence="10" key="1">
    <citation type="submission" date="2020-10" db="EMBL/GenBank/DDBJ databases">
        <authorList>
            <person name="Gilroy R."/>
        </authorList>
    </citation>
    <scope>NUCLEOTIDE SEQUENCE</scope>
    <source>
        <strain evidence="10">CHK180-2868</strain>
    </source>
</reference>
<comment type="similarity">
    <text evidence="1">Belongs to the CpsD/CapB family.</text>
</comment>
<dbReference type="InterPro" id="IPR005702">
    <property type="entry name" value="Wzc-like_C"/>
</dbReference>
<evidence type="ECO:0000256" key="3">
    <source>
        <dbReference type="ARBA" id="ARBA00022679"/>
    </source>
</evidence>
<evidence type="ECO:0000256" key="2">
    <source>
        <dbReference type="ARBA" id="ARBA00011903"/>
    </source>
</evidence>
<dbReference type="Gene3D" id="3.40.50.300">
    <property type="entry name" value="P-loop containing nucleotide triphosphate hydrolases"/>
    <property type="match status" value="1"/>
</dbReference>
<evidence type="ECO:0000256" key="8">
    <source>
        <dbReference type="ARBA" id="ARBA00051245"/>
    </source>
</evidence>
<keyword evidence="4" id="KW-0547">Nucleotide-binding</keyword>
<evidence type="ECO:0000313" key="11">
    <source>
        <dbReference type="Proteomes" id="UP000824250"/>
    </source>
</evidence>
<dbReference type="GO" id="GO:0004715">
    <property type="term" value="F:non-membrane spanning protein tyrosine kinase activity"/>
    <property type="evidence" value="ECO:0007669"/>
    <property type="project" value="UniProtKB-EC"/>
</dbReference>
<dbReference type="SUPFAM" id="SSF52540">
    <property type="entry name" value="P-loop containing nucleoside triphosphate hydrolases"/>
    <property type="match status" value="1"/>
</dbReference>
<dbReference type="CDD" id="cd05387">
    <property type="entry name" value="BY-kinase"/>
    <property type="match status" value="1"/>
</dbReference>
<proteinExistence type="inferred from homology"/>
<dbReference type="Pfam" id="PF13614">
    <property type="entry name" value="AAA_31"/>
    <property type="match status" value="1"/>
</dbReference>
<dbReference type="PANTHER" id="PTHR32309:SF13">
    <property type="entry name" value="FERRIC ENTEROBACTIN TRANSPORT PROTEIN FEPE"/>
    <property type="match status" value="1"/>
</dbReference>
<name>A0A9D1A4Q5_9FIRM</name>
<dbReference type="GO" id="GO:0005524">
    <property type="term" value="F:ATP binding"/>
    <property type="evidence" value="ECO:0007669"/>
    <property type="project" value="UniProtKB-KW"/>
</dbReference>
<dbReference type="AlphaFoldDB" id="A0A9D1A4Q5"/>
<evidence type="ECO:0000256" key="6">
    <source>
        <dbReference type="ARBA" id="ARBA00022840"/>
    </source>
</evidence>
<feature type="domain" description="AAA" evidence="9">
    <location>
        <begin position="47"/>
        <end position="189"/>
    </location>
</feature>
<keyword evidence="3" id="KW-0808">Transferase</keyword>
<evidence type="ECO:0000313" key="10">
    <source>
        <dbReference type="EMBL" id="HIR05465.1"/>
    </source>
</evidence>
<accession>A0A9D1A4Q5</accession>
<dbReference type="PANTHER" id="PTHR32309">
    <property type="entry name" value="TYROSINE-PROTEIN KINASE"/>
    <property type="match status" value="1"/>
</dbReference>
<keyword evidence="5 10" id="KW-0418">Kinase</keyword>